<evidence type="ECO:0000256" key="1">
    <source>
        <dbReference type="SAM" id="MobiDB-lite"/>
    </source>
</evidence>
<feature type="compositionally biased region" description="Basic and acidic residues" evidence="1">
    <location>
        <begin position="1"/>
        <end position="11"/>
    </location>
</feature>
<dbReference type="EMBL" id="JAATJU010025600">
    <property type="protein sequence ID" value="KAH0503143.1"/>
    <property type="molecule type" value="Genomic_DNA"/>
</dbReference>
<feature type="compositionally biased region" description="Basic and acidic residues" evidence="1">
    <location>
        <begin position="43"/>
        <end position="56"/>
    </location>
</feature>
<reference evidence="2" key="1">
    <citation type="submission" date="2020-03" db="EMBL/GenBank/DDBJ databases">
        <title>Studies in the Genomics of Life Span.</title>
        <authorList>
            <person name="Glass D."/>
        </authorList>
    </citation>
    <scope>NUCLEOTIDE SEQUENCE</scope>
    <source>
        <strain evidence="2">LTLLF</strain>
        <tissue evidence="2">Muscle</tissue>
    </source>
</reference>
<organism evidence="2 3">
    <name type="scientific">Microtus ochrogaster</name>
    <name type="common">Prairie vole</name>
    <dbReference type="NCBI Taxonomy" id="79684"/>
    <lineage>
        <taxon>Eukaryota</taxon>
        <taxon>Metazoa</taxon>
        <taxon>Chordata</taxon>
        <taxon>Craniata</taxon>
        <taxon>Vertebrata</taxon>
        <taxon>Euteleostomi</taxon>
        <taxon>Mammalia</taxon>
        <taxon>Eutheria</taxon>
        <taxon>Euarchontoglires</taxon>
        <taxon>Glires</taxon>
        <taxon>Rodentia</taxon>
        <taxon>Myomorpha</taxon>
        <taxon>Muroidea</taxon>
        <taxon>Cricetidae</taxon>
        <taxon>Arvicolinae</taxon>
        <taxon>Microtus</taxon>
    </lineage>
</organism>
<comment type="caution">
    <text evidence="2">The sequence shown here is derived from an EMBL/GenBank/DDBJ whole genome shotgun (WGS) entry which is preliminary data.</text>
</comment>
<feature type="region of interest" description="Disordered" evidence="1">
    <location>
        <begin position="1"/>
        <end position="56"/>
    </location>
</feature>
<gene>
    <name evidence="2" type="ORF">LTLLF_188115</name>
</gene>
<dbReference type="AlphaFoldDB" id="A0A8J6G3T8"/>
<proteinExistence type="predicted"/>
<protein>
    <submittedName>
        <fullName evidence="2">Protein Spindly</fullName>
    </submittedName>
</protein>
<accession>A0A8J6G3T8</accession>
<evidence type="ECO:0000313" key="3">
    <source>
        <dbReference type="Proteomes" id="UP000710432"/>
    </source>
</evidence>
<sequence>MQPKTEKKCVKLMDGPGSAEAVREQRGNTPSFPRLSAGSKLSTEGKERKETTSKLEKEACKKSHTIMYASSKSALEMQCPQQEEGVALRGLLRIVPVCRILLWNICIHQC</sequence>
<evidence type="ECO:0000313" key="2">
    <source>
        <dbReference type="EMBL" id="KAH0503143.1"/>
    </source>
</evidence>
<dbReference type="Proteomes" id="UP000710432">
    <property type="component" value="Unassembled WGS sequence"/>
</dbReference>
<name>A0A8J6G3T8_MICOH</name>